<dbReference type="SMART" id="SM00487">
    <property type="entry name" value="DEXDc"/>
    <property type="match status" value="1"/>
</dbReference>
<dbReference type="InterPro" id="IPR006935">
    <property type="entry name" value="Helicase/UvrB_N"/>
</dbReference>
<dbReference type="InterPro" id="IPR027417">
    <property type="entry name" value="P-loop_NTPase"/>
</dbReference>
<dbReference type="GO" id="GO:0016787">
    <property type="term" value="F:hydrolase activity"/>
    <property type="evidence" value="ECO:0007669"/>
    <property type="project" value="InterPro"/>
</dbReference>
<accession>A0A1L5FAX3</accession>
<sequence>MNQEIKVRLCKKSYNPLDDDMVEIIEPDSKYVTDGIGQNFKYWTSRNPVFISAQTGMGKNTFVENVLIEDALQNNYRILIISNRVASNRQQKERIAKVTGCEVYLEDYTPKGLDKIELFGNIRIMTYQKLGNSLSTFSANEYSIVVFDECHFFISDALFNNKTNEIFKKSIDTFQNSLRIYMTSTPDEIFSLILEEEKKLMYTLEYALYQNINSYQYFKKILYYNFKRDYSYICTRYFNSKEEILDLIKKDGSEYKSIIFINSKISGKKILERIGSNNAVFITAESKDSQDTDGKIYTEIVNEKKFNSQILVCTSVLDNGINLKDPLLKNIIIFSYDKTEFLQMLGRKRITDDEKINLYLYRGKVEEINAKLSIIKKQCGFINGFNSNPVSFLNKNFTNNDIYKGLFYFNKCQKLCLNELAEKKLCNNKSFLERIIDSLNGGDKEAFILEQLSWIGLKETYNPSSYINYVDPDKNKANFINFLDKYCGIPLLDDELDSFEKEFKILTTAAYGMQEGDRQDRPNYKATKMRKIFKNYNLNYNIKIKDKVSTLVKDVK</sequence>
<dbReference type="PROSITE" id="PS51192">
    <property type="entry name" value="HELICASE_ATP_BIND_1"/>
    <property type="match status" value="1"/>
</dbReference>
<dbReference type="Proteomes" id="UP000184604">
    <property type="component" value="Chromosome"/>
</dbReference>
<dbReference type="GO" id="GO:0005524">
    <property type="term" value="F:ATP binding"/>
    <property type="evidence" value="ECO:0007669"/>
    <property type="project" value="InterPro"/>
</dbReference>
<protein>
    <recommendedName>
        <fullName evidence="1">Helicase ATP-binding domain-containing protein</fullName>
    </recommendedName>
</protein>
<dbReference type="RefSeq" id="WP_073539771.1">
    <property type="nucleotide sequence ID" value="NZ_CP018335.1"/>
</dbReference>
<dbReference type="InterPro" id="IPR014001">
    <property type="entry name" value="Helicase_ATP-bd"/>
</dbReference>
<proteinExistence type="predicted"/>
<dbReference type="SUPFAM" id="SSF52540">
    <property type="entry name" value="P-loop containing nucleoside triphosphate hydrolases"/>
    <property type="match status" value="1"/>
</dbReference>
<reference evidence="2 3" key="1">
    <citation type="submission" date="2016-12" db="EMBL/GenBank/DDBJ databases">
        <title>Complete genome sequence of Clostridium kluyveri JZZ isolated from the pit mud of a Chinese flavor liquor-making factory.</title>
        <authorList>
            <person name="Wang Y."/>
        </authorList>
    </citation>
    <scope>NUCLEOTIDE SEQUENCE [LARGE SCALE GENOMIC DNA]</scope>
    <source>
        <strain evidence="2 3">JZZ</strain>
    </source>
</reference>
<dbReference type="OrthoDB" id="1803680at2"/>
<dbReference type="GO" id="GO:0003677">
    <property type="term" value="F:DNA binding"/>
    <property type="evidence" value="ECO:0007669"/>
    <property type="project" value="InterPro"/>
</dbReference>
<dbReference type="Gene3D" id="3.40.50.300">
    <property type="entry name" value="P-loop containing nucleotide triphosphate hydrolases"/>
    <property type="match status" value="2"/>
</dbReference>
<feature type="domain" description="Helicase ATP-binding" evidence="1">
    <location>
        <begin position="40"/>
        <end position="204"/>
    </location>
</feature>
<organism evidence="2 3">
    <name type="scientific">Clostridium kluyveri</name>
    <dbReference type="NCBI Taxonomy" id="1534"/>
    <lineage>
        <taxon>Bacteria</taxon>
        <taxon>Bacillati</taxon>
        <taxon>Bacillota</taxon>
        <taxon>Clostridia</taxon>
        <taxon>Eubacteriales</taxon>
        <taxon>Clostridiaceae</taxon>
        <taxon>Clostridium</taxon>
    </lineage>
</organism>
<evidence type="ECO:0000313" key="2">
    <source>
        <dbReference type="EMBL" id="APM40165.1"/>
    </source>
</evidence>
<dbReference type="AlphaFoldDB" id="A0A1L5FAX3"/>
<dbReference type="Pfam" id="PF04851">
    <property type="entry name" value="ResIII"/>
    <property type="match status" value="1"/>
</dbReference>
<gene>
    <name evidence="2" type="ORF">BS101_16160</name>
</gene>
<dbReference type="EMBL" id="CP018335">
    <property type="protein sequence ID" value="APM40165.1"/>
    <property type="molecule type" value="Genomic_DNA"/>
</dbReference>
<evidence type="ECO:0000259" key="1">
    <source>
        <dbReference type="PROSITE" id="PS51192"/>
    </source>
</evidence>
<name>A0A1L5FAX3_CLOKL</name>
<evidence type="ECO:0000313" key="3">
    <source>
        <dbReference type="Proteomes" id="UP000184604"/>
    </source>
</evidence>